<dbReference type="GO" id="GO:0008610">
    <property type="term" value="P:lipid biosynthetic process"/>
    <property type="evidence" value="ECO:0007669"/>
    <property type="project" value="InterPro"/>
</dbReference>
<accession>A0A0K1Q808</accession>
<feature type="transmembrane region" description="Helical" evidence="1">
    <location>
        <begin position="190"/>
        <end position="212"/>
    </location>
</feature>
<keyword evidence="1" id="KW-0472">Membrane</keyword>
<dbReference type="InterPro" id="IPR006694">
    <property type="entry name" value="Fatty_acid_hydroxylase"/>
</dbReference>
<feature type="transmembrane region" description="Helical" evidence="1">
    <location>
        <begin position="164"/>
        <end position="184"/>
    </location>
</feature>
<dbReference type="OrthoDB" id="5965958at2"/>
<evidence type="ECO:0000259" key="2">
    <source>
        <dbReference type="Pfam" id="PF04116"/>
    </source>
</evidence>
<dbReference type="KEGG" id="llu:AKJ09_08208"/>
<dbReference type="EMBL" id="CP012333">
    <property type="protein sequence ID" value="AKV01545.1"/>
    <property type="molecule type" value="Genomic_DNA"/>
</dbReference>
<organism evidence="3 4">
    <name type="scientific">Labilithrix luteola</name>
    <dbReference type="NCBI Taxonomy" id="1391654"/>
    <lineage>
        <taxon>Bacteria</taxon>
        <taxon>Pseudomonadati</taxon>
        <taxon>Myxococcota</taxon>
        <taxon>Polyangia</taxon>
        <taxon>Polyangiales</taxon>
        <taxon>Labilitrichaceae</taxon>
        <taxon>Labilithrix</taxon>
    </lineage>
</organism>
<evidence type="ECO:0000256" key="1">
    <source>
        <dbReference type="SAM" id="Phobius"/>
    </source>
</evidence>
<dbReference type="AlphaFoldDB" id="A0A0K1Q808"/>
<protein>
    <submittedName>
        <fullName evidence="3">Sterol desaturase</fullName>
    </submittedName>
</protein>
<dbReference type="GO" id="GO:0005506">
    <property type="term" value="F:iron ion binding"/>
    <property type="evidence" value="ECO:0007669"/>
    <property type="project" value="InterPro"/>
</dbReference>
<dbReference type="STRING" id="1391654.AKJ09_08208"/>
<keyword evidence="4" id="KW-1185">Reference proteome</keyword>
<evidence type="ECO:0000313" key="4">
    <source>
        <dbReference type="Proteomes" id="UP000064967"/>
    </source>
</evidence>
<feature type="transmembrane region" description="Helical" evidence="1">
    <location>
        <begin position="97"/>
        <end position="118"/>
    </location>
</feature>
<proteinExistence type="predicted"/>
<dbReference type="Pfam" id="PF04116">
    <property type="entry name" value="FA_hydroxylase"/>
    <property type="match status" value="1"/>
</dbReference>
<reference evidence="3 4" key="1">
    <citation type="submission" date="2015-08" db="EMBL/GenBank/DDBJ databases">
        <authorList>
            <person name="Babu N.S."/>
            <person name="Beckwith C.J."/>
            <person name="Beseler K.G."/>
            <person name="Brison A."/>
            <person name="Carone J.V."/>
            <person name="Caskin T.P."/>
            <person name="Diamond M."/>
            <person name="Durham M.E."/>
            <person name="Foxe J.M."/>
            <person name="Go M."/>
            <person name="Henderson B.A."/>
            <person name="Jones I.B."/>
            <person name="McGettigan J.A."/>
            <person name="Micheletti S.J."/>
            <person name="Nasrallah M.E."/>
            <person name="Ortiz D."/>
            <person name="Piller C.R."/>
            <person name="Privatt S.R."/>
            <person name="Schneider S.L."/>
            <person name="Sharp S."/>
            <person name="Smith T.C."/>
            <person name="Stanton J.D."/>
            <person name="Ullery H.E."/>
            <person name="Wilson R.J."/>
            <person name="Serrano M.G."/>
            <person name="Buck G."/>
            <person name="Lee V."/>
            <person name="Wang Y."/>
            <person name="Carvalho R."/>
            <person name="Voegtly L."/>
            <person name="Shi R."/>
            <person name="Duckworth R."/>
            <person name="Johnson A."/>
            <person name="Loviza R."/>
            <person name="Walstead R."/>
            <person name="Shah Z."/>
            <person name="Kiflezghi M."/>
            <person name="Wade K."/>
            <person name="Ball S.L."/>
            <person name="Bradley K.W."/>
            <person name="Asai D.J."/>
            <person name="Bowman C.A."/>
            <person name="Russell D.A."/>
            <person name="Pope W.H."/>
            <person name="Jacobs-Sera D."/>
            <person name="Hendrix R.W."/>
            <person name="Hatfull G.F."/>
        </authorList>
    </citation>
    <scope>NUCLEOTIDE SEQUENCE [LARGE SCALE GENOMIC DNA]</scope>
    <source>
        <strain evidence="3 4">DSM 27648</strain>
    </source>
</reference>
<dbReference type="GO" id="GO:0016491">
    <property type="term" value="F:oxidoreductase activity"/>
    <property type="evidence" value="ECO:0007669"/>
    <property type="project" value="InterPro"/>
</dbReference>
<keyword evidence="1" id="KW-0812">Transmembrane</keyword>
<sequence length="273" mass="30386">MPTPTLEVLSSPSAASVKTAESAADAVRTGEAGVQASDETVVVDARVGRLTEARRERVRQRALAEIPWWYSPWGHLAGTTGIGVGVLALSAYELHAISGFVWTDLFAVLVACLVANFFEWRVHKGILHKRTWPWEIIYDKHTPMHHMIYVEEDMALRSTAEFRLVLIPAAGVLGIVLAATPFAVGIGKLWSASAGWLFLVATSLFMVSYELLHLSYHAPKTSIVNRLAILRILRAHHAKHHDPRLMQRWNFNVTVPLFDWIMGTIAPRDAPRS</sequence>
<dbReference type="RefSeq" id="WP_146652626.1">
    <property type="nucleotide sequence ID" value="NZ_CP012333.1"/>
</dbReference>
<name>A0A0K1Q808_9BACT</name>
<feature type="transmembrane region" description="Helical" evidence="1">
    <location>
        <begin position="68"/>
        <end position="91"/>
    </location>
</feature>
<evidence type="ECO:0000313" key="3">
    <source>
        <dbReference type="EMBL" id="AKV01545.1"/>
    </source>
</evidence>
<dbReference type="Proteomes" id="UP000064967">
    <property type="component" value="Chromosome"/>
</dbReference>
<gene>
    <name evidence="3" type="ORF">AKJ09_08208</name>
</gene>
<feature type="domain" description="Fatty acid hydroxylase" evidence="2">
    <location>
        <begin position="108"/>
        <end position="264"/>
    </location>
</feature>
<keyword evidence="1" id="KW-1133">Transmembrane helix</keyword>